<feature type="domain" description="Activator of Hsp90 ATPase homologue 1/2-like C-terminal" evidence="3">
    <location>
        <begin position="62"/>
        <end position="168"/>
    </location>
</feature>
<comment type="similarity">
    <text evidence="1">Belongs to the AHA1 family.</text>
</comment>
<dbReference type="InterPro" id="IPR013538">
    <property type="entry name" value="ASHA1/2-like_C"/>
</dbReference>
<dbReference type="EMBL" id="CM001440">
    <property type="protein sequence ID" value="EHR60981.1"/>
    <property type="molecule type" value="Genomic_DNA"/>
</dbReference>
<feature type="region of interest" description="Disordered" evidence="2">
    <location>
        <begin position="16"/>
        <end position="46"/>
    </location>
</feature>
<evidence type="ECO:0000259" key="3">
    <source>
        <dbReference type="Pfam" id="PF08327"/>
    </source>
</evidence>
<dbReference type="Pfam" id="PF08327">
    <property type="entry name" value="AHSA1"/>
    <property type="match status" value="1"/>
</dbReference>
<gene>
    <name evidence="4" type="ORF">SaccyDRAFT_2089</name>
</gene>
<dbReference type="OrthoDB" id="8117292at2"/>
<dbReference type="eggNOG" id="COG3832">
    <property type="taxonomic scope" value="Bacteria"/>
</dbReference>
<name>H5XLT3_9PSEU</name>
<sequence>MIDIADRLTATYREVRATTETSEVAETAETSESSASGGSAASEPHGDSAAGCGLVLRRRFPCPPETVWSAVTEADRLGRWLAPVTGELRAGGTFHVADHADGTVLECVPPHLFAVTWGGDALVVTVRLAADEAGDTVLELVHTGVPRDGAVRHGPAWDVAIASLERFLTGDAGEEPAAWRGSTEVQTFAQHSVSAWVKATEVSGVATAEDLTDAVRDCLRRLAPDLTRPSTA</sequence>
<dbReference type="SUPFAM" id="SSF55961">
    <property type="entry name" value="Bet v1-like"/>
    <property type="match status" value="1"/>
</dbReference>
<keyword evidence="5" id="KW-1185">Reference proteome</keyword>
<dbReference type="Proteomes" id="UP000002791">
    <property type="component" value="Chromosome"/>
</dbReference>
<evidence type="ECO:0000256" key="2">
    <source>
        <dbReference type="SAM" id="MobiDB-lite"/>
    </source>
</evidence>
<dbReference type="HOGENOM" id="CLU_108923_0_0_11"/>
<protein>
    <recommendedName>
        <fullName evidence="3">Activator of Hsp90 ATPase homologue 1/2-like C-terminal domain-containing protein</fullName>
    </recommendedName>
</protein>
<dbReference type="STRING" id="882082.SaccyDRAFT_2089"/>
<evidence type="ECO:0000313" key="4">
    <source>
        <dbReference type="EMBL" id="EHR60981.1"/>
    </source>
</evidence>
<dbReference type="InterPro" id="IPR023393">
    <property type="entry name" value="START-like_dom_sf"/>
</dbReference>
<reference evidence="4 5" key="1">
    <citation type="submission" date="2011-11" db="EMBL/GenBank/DDBJ databases">
        <title>The Noncontiguous Finished sequence of Saccharomonospora cyanea NA-134.</title>
        <authorList>
            <consortium name="US DOE Joint Genome Institute"/>
            <person name="Lucas S."/>
            <person name="Han J."/>
            <person name="Lapidus A."/>
            <person name="Cheng J.-F."/>
            <person name="Goodwin L."/>
            <person name="Pitluck S."/>
            <person name="Peters L."/>
            <person name="Ovchinnikova G."/>
            <person name="Lu M."/>
            <person name="Detter J.C."/>
            <person name="Han C."/>
            <person name="Tapia R."/>
            <person name="Land M."/>
            <person name="Hauser L."/>
            <person name="Kyrpides N."/>
            <person name="Ivanova N."/>
            <person name="Pagani I."/>
            <person name="Brambilla E.-M."/>
            <person name="Klenk H.-P."/>
            <person name="Woyke T."/>
        </authorList>
    </citation>
    <scope>NUCLEOTIDE SEQUENCE [LARGE SCALE GENOMIC DNA]</scope>
    <source>
        <strain evidence="4 5">NA-134</strain>
    </source>
</reference>
<dbReference type="AlphaFoldDB" id="H5XLT3"/>
<evidence type="ECO:0000256" key="1">
    <source>
        <dbReference type="ARBA" id="ARBA00006817"/>
    </source>
</evidence>
<dbReference type="RefSeq" id="WP_005455914.1">
    <property type="nucleotide sequence ID" value="NZ_CM001440.1"/>
</dbReference>
<feature type="compositionally biased region" description="Low complexity" evidence="2">
    <location>
        <begin position="18"/>
        <end position="43"/>
    </location>
</feature>
<evidence type="ECO:0000313" key="5">
    <source>
        <dbReference type="Proteomes" id="UP000002791"/>
    </source>
</evidence>
<organism evidence="4 5">
    <name type="scientific">Saccharomonospora cyanea NA-134</name>
    <dbReference type="NCBI Taxonomy" id="882082"/>
    <lineage>
        <taxon>Bacteria</taxon>
        <taxon>Bacillati</taxon>
        <taxon>Actinomycetota</taxon>
        <taxon>Actinomycetes</taxon>
        <taxon>Pseudonocardiales</taxon>
        <taxon>Pseudonocardiaceae</taxon>
        <taxon>Saccharomonospora</taxon>
    </lineage>
</organism>
<proteinExistence type="inferred from homology"/>
<dbReference type="Gene3D" id="3.30.530.20">
    <property type="match status" value="1"/>
</dbReference>
<accession>H5XLT3</accession>